<feature type="compositionally biased region" description="Low complexity" evidence="6">
    <location>
        <begin position="85"/>
        <end position="100"/>
    </location>
</feature>
<dbReference type="Gene3D" id="3.30.160.60">
    <property type="entry name" value="Classic Zinc Finger"/>
    <property type="match status" value="2"/>
</dbReference>
<feature type="region of interest" description="Disordered" evidence="6">
    <location>
        <begin position="72"/>
        <end position="100"/>
    </location>
</feature>
<dbReference type="InterPro" id="IPR036236">
    <property type="entry name" value="Znf_C2H2_sf"/>
</dbReference>
<keyword evidence="1" id="KW-0479">Metal-binding</keyword>
<keyword evidence="3 5" id="KW-0863">Zinc-finger</keyword>
<dbReference type="PANTHER" id="PTHR14003:SF19">
    <property type="entry name" value="YY2 TRANSCRIPTION FACTOR"/>
    <property type="match status" value="1"/>
</dbReference>
<dbReference type="PROSITE" id="PS00028">
    <property type="entry name" value="ZINC_FINGER_C2H2_1"/>
    <property type="match status" value="2"/>
</dbReference>
<dbReference type="Proteomes" id="UP001465976">
    <property type="component" value="Unassembled WGS sequence"/>
</dbReference>
<evidence type="ECO:0000313" key="9">
    <source>
        <dbReference type="Proteomes" id="UP001465976"/>
    </source>
</evidence>
<accession>A0ABR3F882</accession>
<evidence type="ECO:0000259" key="7">
    <source>
        <dbReference type="PROSITE" id="PS50157"/>
    </source>
</evidence>
<gene>
    <name evidence="8" type="ORF">V5O48_010639</name>
</gene>
<dbReference type="PROSITE" id="PS50157">
    <property type="entry name" value="ZINC_FINGER_C2H2_2"/>
    <property type="match status" value="2"/>
</dbReference>
<feature type="region of interest" description="Disordered" evidence="6">
    <location>
        <begin position="431"/>
        <end position="467"/>
    </location>
</feature>
<organism evidence="8 9">
    <name type="scientific">Marasmius crinis-equi</name>
    <dbReference type="NCBI Taxonomy" id="585013"/>
    <lineage>
        <taxon>Eukaryota</taxon>
        <taxon>Fungi</taxon>
        <taxon>Dikarya</taxon>
        <taxon>Basidiomycota</taxon>
        <taxon>Agaricomycotina</taxon>
        <taxon>Agaricomycetes</taxon>
        <taxon>Agaricomycetidae</taxon>
        <taxon>Agaricales</taxon>
        <taxon>Marasmiineae</taxon>
        <taxon>Marasmiaceae</taxon>
        <taxon>Marasmius</taxon>
    </lineage>
</organism>
<dbReference type="EMBL" id="JBAHYK010000787">
    <property type="protein sequence ID" value="KAL0571318.1"/>
    <property type="molecule type" value="Genomic_DNA"/>
</dbReference>
<feature type="domain" description="C2H2-type" evidence="7">
    <location>
        <begin position="577"/>
        <end position="602"/>
    </location>
</feature>
<reference evidence="8 9" key="1">
    <citation type="submission" date="2024-02" db="EMBL/GenBank/DDBJ databases">
        <title>A draft genome for the cacao thread blight pathogen Marasmius crinis-equi.</title>
        <authorList>
            <person name="Cohen S.P."/>
            <person name="Baruah I.K."/>
            <person name="Amoako-Attah I."/>
            <person name="Bukari Y."/>
            <person name="Meinhardt L.W."/>
            <person name="Bailey B.A."/>
        </authorList>
    </citation>
    <scope>NUCLEOTIDE SEQUENCE [LARGE SCALE GENOMIC DNA]</scope>
    <source>
        <strain evidence="8 9">GH-76</strain>
    </source>
</reference>
<evidence type="ECO:0000256" key="1">
    <source>
        <dbReference type="ARBA" id="ARBA00022723"/>
    </source>
</evidence>
<feature type="domain" description="C2H2-type" evidence="7">
    <location>
        <begin position="546"/>
        <end position="576"/>
    </location>
</feature>
<keyword evidence="4" id="KW-0862">Zinc</keyword>
<proteinExistence type="predicted"/>
<feature type="compositionally biased region" description="Polar residues" evidence="6">
    <location>
        <begin position="332"/>
        <end position="341"/>
    </location>
</feature>
<dbReference type="PANTHER" id="PTHR14003">
    <property type="entry name" value="TRANSCRIPTIONAL REPRESSOR PROTEIN YY"/>
    <property type="match status" value="1"/>
</dbReference>
<feature type="region of interest" description="Disordered" evidence="6">
    <location>
        <begin position="231"/>
        <end position="390"/>
    </location>
</feature>
<sequence>MSRSWSGGMSKFLNLPDDLPCGDEDLHRSHSGSYHDHVEEPRCYPLGSVGRGILIEGSGEYVHPHNDWAPAQRKRHDVGGGHYYSNSTDSNSTTGTSPSLTATTAHTFLSSDARSVGSSSGSSDSDPSIVATPSKSDEFDSALAVQVFSSGSPHAPSPPFQPSQTSSRHGSPPSIYSSSLTSPSPGTTHYSTAQEEGLISPLHFHHHDGAGVTVNMSDVYSPIHQSQDAYSLPFPDSLQPVSAFDGHRFPRHTPPPHPPSPSFEAGFGGQFGYRSPLRDLDAELEGGLGKRMRMSSDSEDDFEGRKRARNCSPAATPAPEKRKRGRPRKSEQAQAPANTIASPPGGFSDSDAEYAEREDDADSDVYVPSDEEGTSRRRQRKGGRAEYGSKAGNAEALRAFETRSSVDLGTGFGLDHPGFSSFASHGQESLIRSSGAPRSHPVPVPHLTKKSRGRKVPVSGTEEQNEDAGYDFGDYAMDLAVPTVNLSVDVAAPRGRPTRTYHQDAPVWEIPGQPQTLDSLPPGVGANEAYKIVSGGIKKLTGERRYVCTADGCGKCFVRGEHLKRHVRSLHTWDKPHKCPHPGCGKSFSRRDNLGQHVRVHL</sequence>
<feature type="region of interest" description="Disordered" evidence="6">
    <location>
        <begin position="112"/>
        <end position="136"/>
    </location>
</feature>
<feature type="region of interest" description="Disordered" evidence="6">
    <location>
        <begin position="150"/>
        <end position="192"/>
    </location>
</feature>
<evidence type="ECO:0000256" key="4">
    <source>
        <dbReference type="ARBA" id="ARBA00022833"/>
    </source>
</evidence>
<feature type="compositionally biased region" description="Low complexity" evidence="6">
    <location>
        <begin position="162"/>
        <end position="185"/>
    </location>
</feature>
<evidence type="ECO:0000313" key="8">
    <source>
        <dbReference type="EMBL" id="KAL0571318.1"/>
    </source>
</evidence>
<evidence type="ECO:0000256" key="3">
    <source>
        <dbReference type="ARBA" id="ARBA00022771"/>
    </source>
</evidence>
<feature type="compositionally biased region" description="Acidic residues" evidence="6">
    <location>
        <begin position="350"/>
        <end position="363"/>
    </location>
</feature>
<name>A0ABR3F882_9AGAR</name>
<protein>
    <recommendedName>
        <fullName evidence="7">C2H2-type domain-containing protein</fullName>
    </recommendedName>
</protein>
<comment type="caution">
    <text evidence="8">The sequence shown here is derived from an EMBL/GenBank/DDBJ whole genome shotgun (WGS) entry which is preliminary data.</text>
</comment>
<keyword evidence="2" id="KW-0677">Repeat</keyword>
<feature type="compositionally biased region" description="Pro residues" evidence="6">
    <location>
        <begin position="252"/>
        <end position="261"/>
    </location>
</feature>
<dbReference type="SMART" id="SM00355">
    <property type="entry name" value="ZnF_C2H2"/>
    <property type="match status" value="2"/>
</dbReference>
<keyword evidence="9" id="KW-1185">Reference proteome</keyword>
<evidence type="ECO:0000256" key="6">
    <source>
        <dbReference type="SAM" id="MobiDB-lite"/>
    </source>
</evidence>
<dbReference type="InterPro" id="IPR013087">
    <property type="entry name" value="Znf_C2H2_type"/>
</dbReference>
<evidence type="ECO:0000256" key="5">
    <source>
        <dbReference type="PROSITE-ProRule" id="PRU00042"/>
    </source>
</evidence>
<feature type="compositionally biased region" description="Low complexity" evidence="6">
    <location>
        <begin position="112"/>
        <end position="128"/>
    </location>
</feature>
<dbReference type="SUPFAM" id="SSF57667">
    <property type="entry name" value="beta-beta-alpha zinc fingers"/>
    <property type="match status" value="1"/>
</dbReference>
<evidence type="ECO:0000256" key="2">
    <source>
        <dbReference type="ARBA" id="ARBA00022737"/>
    </source>
</evidence>
<dbReference type="Pfam" id="PF00096">
    <property type="entry name" value="zf-C2H2"/>
    <property type="match status" value="2"/>
</dbReference>